<protein>
    <submittedName>
        <fullName evidence="2">DUF1064 domain-containing protein</fullName>
    </submittedName>
</protein>
<dbReference type="EMBL" id="JBHSAM010000034">
    <property type="protein sequence ID" value="MFC4102871.1"/>
    <property type="molecule type" value="Genomic_DNA"/>
</dbReference>
<dbReference type="InterPro" id="IPR009414">
    <property type="entry name" value="DUF1064"/>
</dbReference>
<dbReference type="Pfam" id="PF06356">
    <property type="entry name" value="DUF1064"/>
    <property type="match status" value="1"/>
</dbReference>
<reference evidence="3" key="1">
    <citation type="journal article" date="2019" name="Int. J. Syst. Evol. Microbiol.">
        <title>The Global Catalogue of Microorganisms (GCM) 10K type strain sequencing project: providing services to taxonomists for standard genome sequencing and annotation.</title>
        <authorList>
            <consortium name="The Broad Institute Genomics Platform"/>
            <consortium name="The Broad Institute Genome Sequencing Center for Infectious Disease"/>
            <person name="Wu L."/>
            <person name="Ma J."/>
        </authorList>
    </citation>
    <scope>NUCLEOTIDE SEQUENCE [LARGE SCALE GENOMIC DNA]</scope>
    <source>
        <strain evidence="3">IBRC-M 10987</strain>
    </source>
</reference>
<organism evidence="2 3">
    <name type="scientific">Paenibacillus xanthanilyticus</name>
    <dbReference type="NCBI Taxonomy" id="1783531"/>
    <lineage>
        <taxon>Bacteria</taxon>
        <taxon>Bacillati</taxon>
        <taxon>Bacillota</taxon>
        <taxon>Bacilli</taxon>
        <taxon>Bacillales</taxon>
        <taxon>Paenibacillaceae</taxon>
        <taxon>Paenibacillus</taxon>
    </lineage>
</organism>
<name>A0ABV8K9Z2_9BACL</name>
<proteinExistence type="predicted"/>
<evidence type="ECO:0000313" key="3">
    <source>
        <dbReference type="Proteomes" id="UP001595715"/>
    </source>
</evidence>
<accession>A0ABV8K9Z2</accession>
<dbReference type="Proteomes" id="UP001595715">
    <property type="component" value="Unassembled WGS sequence"/>
</dbReference>
<dbReference type="RefSeq" id="WP_377721474.1">
    <property type="nucleotide sequence ID" value="NZ_JBHSAM010000034.1"/>
</dbReference>
<sequence length="185" mass="21785">MVRFARKKKEAVPDQQPAQPSKYNSQKTILTVATGATVKVSRQDLKRFMETAYREDEHLIFDSELEAKYYRDMLLPLIKDGRITVELQPKFTLLEKFEKQGTKHQAITYSPDFKVTYVREGRVVLIDVKGAEDQKFPLKRKLFDANFPEYPPLVVMKYCKKFGGWITIEEYIKKKREENKQKKAQ</sequence>
<keyword evidence="3" id="KW-1185">Reference proteome</keyword>
<evidence type="ECO:0000256" key="1">
    <source>
        <dbReference type="SAM" id="MobiDB-lite"/>
    </source>
</evidence>
<evidence type="ECO:0000313" key="2">
    <source>
        <dbReference type="EMBL" id="MFC4102871.1"/>
    </source>
</evidence>
<comment type="caution">
    <text evidence="2">The sequence shown here is derived from an EMBL/GenBank/DDBJ whole genome shotgun (WGS) entry which is preliminary data.</text>
</comment>
<feature type="region of interest" description="Disordered" evidence="1">
    <location>
        <begin position="1"/>
        <end position="23"/>
    </location>
</feature>
<gene>
    <name evidence="2" type="ORF">ACFOZ8_24935</name>
</gene>